<keyword evidence="2" id="KW-1133">Transmembrane helix</keyword>
<feature type="transmembrane region" description="Helical" evidence="2">
    <location>
        <begin position="563"/>
        <end position="586"/>
    </location>
</feature>
<dbReference type="NCBIfam" id="TIGR01760">
    <property type="entry name" value="tape_meas_TP901"/>
    <property type="match status" value="1"/>
</dbReference>
<organism evidence="4 5">
    <name type="scientific">Aedoeadaptatus nemausensis</name>
    <dbReference type="NCBI Taxonomy" id="2582829"/>
    <lineage>
        <taxon>Bacteria</taxon>
        <taxon>Bacillati</taxon>
        <taxon>Bacillota</taxon>
        <taxon>Tissierellia</taxon>
        <taxon>Tissierellales</taxon>
        <taxon>Peptoniphilaceae</taxon>
        <taxon>Aedoeadaptatus</taxon>
    </lineage>
</organism>
<dbReference type="AlphaFoldDB" id="A0A6V6Y4C0"/>
<feature type="transmembrane region" description="Helical" evidence="2">
    <location>
        <begin position="457"/>
        <end position="475"/>
    </location>
</feature>
<dbReference type="RefSeq" id="WP_180499953.1">
    <property type="nucleotide sequence ID" value="NZ_CAIJCS010000019.1"/>
</dbReference>
<evidence type="ECO:0000313" key="5">
    <source>
        <dbReference type="Proteomes" id="UP000586454"/>
    </source>
</evidence>
<name>A0A6V6Y4C0_9FIRM</name>
<dbReference type="PANTHER" id="PTHR37813">
    <property type="entry name" value="FELS-2 PROPHAGE PROTEIN"/>
    <property type="match status" value="1"/>
</dbReference>
<accession>A0A6V6Y4C0</accession>
<comment type="caution">
    <text evidence="4">The sequence shown here is derived from an EMBL/GenBank/DDBJ whole genome shotgun (WGS) entry which is preliminary data.</text>
</comment>
<keyword evidence="2" id="KW-0812">Transmembrane</keyword>
<keyword evidence="1" id="KW-1188">Viral release from host cell</keyword>
<evidence type="ECO:0000313" key="4">
    <source>
        <dbReference type="EMBL" id="CAC9931671.1"/>
    </source>
</evidence>
<protein>
    <submittedName>
        <fullName evidence="4">Phage tail tape measure protein, TP901 family</fullName>
    </submittedName>
</protein>
<evidence type="ECO:0000256" key="1">
    <source>
        <dbReference type="ARBA" id="ARBA00022612"/>
    </source>
</evidence>
<sequence>MSTKYIDAVLRLKDDFSSTLTKVEGSLKSFKSKAGAMEQSFYNTSKGMQGIGKAMMPVTLAVGAGVAASIKSYSSLETALVKVRKTTDLNNKEFAKFSDDIVKMSRRIPESAENIAKVAEAAGQLGVSKEHLVDFTETMVKMGTATNMSAEDAATAAARFAAITGMSENDYGRLGSTVVALGNNFATTESEIMEMGLRLAGTAHQIGMTESSTMSLAAAMSSVGIQAEAGGSAMSKIMTKINRSVFDGGKNLQNYANVAGVSADKFASVWRSEPAKALAMVAKGLDDVNKSGGNVDAVLDSLNIKGIREVDTMKRLSGAHELLSRSIKLGARAWKENEALNKEAAAAYKTFEAKVRFLKNALQEVAKAVAVNVLPMLSPLIDKITELAYNFADAEGDTQRFILKIVAFAAAIGPVALGIGKIIGVCNSAVKVAMRLGTAIEGGSTLMGALLTPGVKLALVLAGVALAAGLIIANWDKIGPVIENVKNKFVEFVESSSLFQGFLDICSQAGEKIKSFGEPLKAFFGEIKEHLSGFGSSFGELFGTILGIVGEFAATFAGPLVAAFNLLLTVIGAVAPFVGQYILYIIDQAKALVDFVTNVLTGNWAAAWESVKTMFSNTVNLLKGWFDTLKSKLETPIKSKVTMIYDQFKAGVDKVKKWWGEVKAFLRHPIRGTVNIMRNIMGGGDIGRNARGTSNWKGGLTWVGEEGPEIVNLPRGSEVLSNTKSRLAMHEARMNGNSGGDTHIHIPKLADQIVVREDADIDRIGDALYRKLKIAKLNQAKPAF</sequence>
<dbReference type="PANTHER" id="PTHR37813:SF1">
    <property type="entry name" value="FELS-2 PROPHAGE PROTEIN"/>
    <property type="match status" value="1"/>
</dbReference>
<reference evidence="4 5" key="1">
    <citation type="submission" date="2020-06" db="EMBL/GenBank/DDBJ databases">
        <authorList>
            <person name="Criscuolo A."/>
        </authorList>
    </citation>
    <scope>NUCLEOTIDE SEQUENCE [LARGE SCALE GENOMIC DNA]</scope>
    <source>
        <strain evidence="4">1804121828</strain>
    </source>
</reference>
<dbReference type="Pfam" id="PF10145">
    <property type="entry name" value="PhageMin_Tail"/>
    <property type="match status" value="1"/>
</dbReference>
<keyword evidence="2" id="KW-0472">Membrane</keyword>
<gene>
    <name evidence="4" type="ORF">PEPNEM18_01036</name>
</gene>
<dbReference type="Proteomes" id="UP000586454">
    <property type="component" value="Unassembled WGS sequence"/>
</dbReference>
<keyword evidence="5" id="KW-1185">Reference proteome</keyword>
<evidence type="ECO:0000259" key="3">
    <source>
        <dbReference type="Pfam" id="PF10145"/>
    </source>
</evidence>
<dbReference type="EMBL" id="CAIJCS010000019">
    <property type="protein sequence ID" value="CAC9931671.1"/>
    <property type="molecule type" value="Genomic_DNA"/>
</dbReference>
<evidence type="ECO:0000256" key="2">
    <source>
        <dbReference type="SAM" id="Phobius"/>
    </source>
</evidence>
<feature type="transmembrane region" description="Helical" evidence="2">
    <location>
        <begin position="401"/>
        <end position="420"/>
    </location>
</feature>
<dbReference type="InterPro" id="IPR010090">
    <property type="entry name" value="Phage_tape_meas"/>
</dbReference>
<feature type="domain" description="Phage tail tape measure protein" evidence="3">
    <location>
        <begin position="99"/>
        <end position="244"/>
    </location>
</feature>
<feature type="transmembrane region" description="Helical" evidence="2">
    <location>
        <begin position="538"/>
        <end position="557"/>
    </location>
</feature>
<proteinExistence type="predicted"/>